<evidence type="ECO:0008006" key="5">
    <source>
        <dbReference type="Google" id="ProtNLM"/>
    </source>
</evidence>
<feature type="transmembrane region" description="Helical" evidence="1">
    <location>
        <begin position="132"/>
        <end position="149"/>
    </location>
</feature>
<gene>
    <name evidence="3" type="ORF">NIES2119_24625</name>
</gene>
<sequence>MKNVKLNAVQSLAAISILFSPTLSLVAANTQEIPQKLADAAKEACIRSAEAKGFKIEQVVSLEPNGTDGVRAILSQSRNGQANQLTCGYSEKDGAVFNEETTETTITIVPTTAVITEFGTALVPTATDFAPLWWLLLPLLALPLLLWWTKRRDALETSEANAYVTTAVADKDYEAIVRTNGSLINVHLGPNDTHTIIGTLRDNQRVSLSGRYDNNWAELINGGWVNSQYLEYLETNPRYQTS</sequence>
<evidence type="ECO:0000256" key="2">
    <source>
        <dbReference type="SAM" id="SignalP"/>
    </source>
</evidence>
<keyword evidence="2" id="KW-0732">Signal</keyword>
<accession>A0A1U7I930</accession>
<evidence type="ECO:0000313" key="3">
    <source>
        <dbReference type="EMBL" id="OKH32928.1"/>
    </source>
</evidence>
<keyword evidence="1" id="KW-1133">Transmembrane helix</keyword>
<feature type="chain" id="PRO_5012211327" description="SH3b domain-containing protein" evidence="2">
    <location>
        <begin position="28"/>
        <end position="242"/>
    </location>
</feature>
<dbReference type="AlphaFoldDB" id="A0A1U7I930"/>
<dbReference type="Proteomes" id="UP000185860">
    <property type="component" value="Unassembled WGS sequence"/>
</dbReference>
<reference evidence="3 4" key="1">
    <citation type="submission" date="2016-11" db="EMBL/GenBank/DDBJ databases">
        <title>Draft Genome Sequences of Nine Cyanobacterial Strains from Diverse Habitats.</title>
        <authorList>
            <person name="Zhu T."/>
            <person name="Hou S."/>
            <person name="Lu X."/>
            <person name="Hess W.R."/>
        </authorList>
    </citation>
    <scope>NUCLEOTIDE SEQUENCE [LARGE SCALE GENOMIC DNA]</scope>
    <source>
        <strain evidence="3 4">IAM M-71</strain>
    </source>
</reference>
<dbReference type="Gene3D" id="2.30.30.40">
    <property type="entry name" value="SH3 Domains"/>
    <property type="match status" value="1"/>
</dbReference>
<comment type="caution">
    <text evidence="3">The sequence shown here is derived from an EMBL/GenBank/DDBJ whole genome shotgun (WGS) entry which is preliminary data.</text>
</comment>
<name>A0A1U7I930_9CYAN</name>
<evidence type="ECO:0000256" key="1">
    <source>
        <dbReference type="SAM" id="Phobius"/>
    </source>
</evidence>
<feature type="signal peptide" evidence="2">
    <location>
        <begin position="1"/>
        <end position="27"/>
    </location>
</feature>
<evidence type="ECO:0000313" key="4">
    <source>
        <dbReference type="Proteomes" id="UP000185860"/>
    </source>
</evidence>
<dbReference type="RefSeq" id="WP_073596145.1">
    <property type="nucleotide sequence ID" value="NZ_MRCE01000034.1"/>
</dbReference>
<protein>
    <recommendedName>
        <fullName evidence="5">SH3b domain-containing protein</fullName>
    </recommendedName>
</protein>
<keyword evidence="1" id="KW-0812">Transmembrane</keyword>
<dbReference type="OrthoDB" id="570428at2"/>
<proteinExistence type="predicted"/>
<keyword evidence="1" id="KW-0472">Membrane</keyword>
<organism evidence="3 4">
    <name type="scientific">[Phormidium ambiguum] IAM M-71</name>
    <dbReference type="NCBI Taxonomy" id="454136"/>
    <lineage>
        <taxon>Bacteria</taxon>
        <taxon>Bacillati</taxon>
        <taxon>Cyanobacteriota</taxon>
        <taxon>Cyanophyceae</taxon>
        <taxon>Oscillatoriophycideae</taxon>
        <taxon>Aerosakkonematales</taxon>
        <taxon>Aerosakkonemataceae</taxon>
        <taxon>Floridanema</taxon>
    </lineage>
</organism>
<dbReference type="EMBL" id="MRCE01000034">
    <property type="protein sequence ID" value="OKH32928.1"/>
    <property type="molecule type" value="Genomic_DNA"/>
</dbReference>